<dbReference type="Proteomes" id="UP001597492">
    <property type="component" value="Unassembled WGS sequence"/>
</dbReference>
<keyword evidence="3" id="KW-1185">Reference proteome</keyword>
<evidence type="ECO:0000313" key="3">
    <source>
        <dbReference type="Proteomes" id="UP001597492"/>
    </source>
</evidence>
<gene>
    <name evidence="2" type="ORF">ACFSW7_00215</name>
</gene>
<dbReference type="EMBL" id="JBHUNE010000001">
    <property type="protein sequence ID" value="MFD2756801.1"/>
    <property type="molecule type" value="Genomic_DNA"/>
</dbReference>
<proteinExistence type="predicted"/>
<sequence>MAIRYWLLVHPLDRARELVESGTARVAWGGAEPIADFREADGVVIYAPREHNPDGEPLRAAVAAGRVTADGYQLGGHGAPRWVAPVDWLRGARIAPIRPLRDMLELTRDSKFWGERLRPGWLELTHRDFIIFEDAVRPAAPEPSGFALDALREAASPPPSPAPGADARERAERAWREWGG</sequence>
<dbReference type="RefSeq" id="WP_019619569.1">
    <property type="nucleotide sequence ID" value="NZ_JBHUNE010000001.1"/>
</dbReference>
<reference evidence="3" key="1">
    <citation type="journal article" date="2019" name="Int. J. Syst. Evol. Microbiol.">
        <title>The Global Catalogue of Microorganisms (GCM) 10K type strain sequencing project: providing services to taxonomists for standard genome sequencing and annotation.</title>
        <authorList>
            <consortium name="The Broad Institute Genomics Platform"/>
            <consortium name="The Broad Institute Genome Sequencing Center for Infectious Disease"/>
            <person name="Wu L."/>
            <person name="Ma J."/>
        </authorList>
    </citation>
    <scope>NUCLEOTIDE SEQUENCE [LARGE SCALE GENOMIC DNA]</scope>
    <source>
        <strain evidence="3">TISTR 1514</strain>
    </source>
</reference>
<feature type="region of interest" description="Disordered" evidence="1">
    <location>
        <begin position="147"/>
        <end position="180"/>
    </location>
</feature>
<accession>A0ABW5UU90</accession>
<dbReference type="Gene3D" id="3.10.590.10">
    <property type="entry name" value="ph1033 like domains"/>
    <property type="match status" value="1"/>
</dbReference>
<comment type="caution">
    <text evidence="2">The sequence shown here is derived from an EMBL/GenBank/DDBJ whole genome shotgun (WGS) entry which is preliminary data.</text>
</comment>
<dbReference type="SUPFAM" id="SSF88697">
    <property type="entry name" value="PUA domain-like"/>
    <property type="match status" value="1"/>
</dbReference>
<name>A0ABW5UU90_9MICO</name>
<evidence type="ECO:0000313" key="2">
    <source>
        <dbReference type="EMBL" id="MFD2756801.1"/>
    </source>
</evidence>
<protein>
    <submittedName>
        <fullName evidence="2">EVE domain-containing protein</fullName>
    </submittedName>
</protein>
<feature type="compositionally biased region" description="Basic and acidic residues" evidence="1">
    <location>
        <begin position="166"/>
        <end position="180"/>
    </location>
</feature>
<dbReference type="InterPro" id="IPR015947">
    <property type="entry name" value="PUA-like_sf"/>
</dbReference>
<evidence type="ECO:0000256" key="1">
    <source>
        <dbReference type="SAM" id="MobiDB-lite"/>
    </source>
</evidence>
<organism evidence="2 3">
    <name type="scientific">Gulosibacter faecalis</name>
    <dbReference type="NCBI Taxonomy" id="272240"/>
    <lineage>
        <taxon>Bacteria</taxon>
        <taxon>Bacillati</taxon>
        <taxon>Actinomycetota</taxon>
        <taxon>Actinomycetes</taxon>
        <taxon>Micrococcales</taxon>
        <taxon>Microbacteriaceae</taxon>
        <taxon>Gulosibacter</taxon>
    </lineage>
</organism>